<dbReference type="Proteomes" id="UP000267804">
    <property type="component" value="Chromosome"/>
</dbReference>
<protein>
    <submittedName>
        <fullName evidence="2">Excisionase</fullName>
    </submittedName>
</protein>
<dbReference type="AlphaFoldDB" id="A0A386WEJ3"/>
<dbReference type="Gene3D" id="1.10.10.10">
    <property type="entry name" value="Winged helix-like DNA-binding domain superfamily/Winged helix DNA-binding domain"/>
    <property type="match status" value="1"/>
</dbReference>
<evidence type="ECO:0000313" key="3">
    <source>
        <dbReference type="Proteomes" id="UP000267804"/>
    </source>
</evidence>
<dbReference type="InterPro" id="IPR036388">
    <property type="entry name" value="WH-like_DNA-bd_sf"/>
</dbReference>
<dbReference type="EMBL" id="CP024087">
    <property type="protein sequence ID" value="AYF26138.1"/>
    <property type="molecule type" value="Genomic_DNA"/>
</dbReference>
<dbReference type="SUPFAM" id="SSF46955">
    <property type="entry name" value="Putative DNA-binding domain"/>
    <property type="match status" value="1"/>
</dbReference>
<dbReference type="RefSeq" id="WP_120568693.1">
    <property type="nucleotide sequence ID" value="NZ_CP024087.1"/>
</dbReference>
<reference evidence="2 3" key="1">
    <citation type="submission" date="2017-10" db="EMBL/GenBank/DDBJ databases">
        <title>Integration of genomic and chemical information greatly accelerates assignment of the full stereostructure of myelolactone, a potent inhibitor of myeloma from a marine-derived Micromonospora.</title>
        <authorList>
            <person name="Kim M.C."/>
            <person name="Machado H."/>
            <person name="Jensen P.R."/>
            <person name="Fenical W."/>
        </authorList>
    </citation>
    <scope>NUCLEOTIDE SEQUENCE [LARGE SCALE GENOMIC DNA]</scope>
    <source>
        <strain evidence="2 3">CNY-010</strain>
    </source>
</reference>
<organism evidence="2 3">
    <name type="scientific">Micromonospora tulbaghiae</name>
    <dbReference type="NCBI Taxonomy" id="479978"/>
    <lineage>
        <taxon>Bacteria</taxon>
        <taxon>Bacillati</taxon>
        <taxon>Actinomycetota</taxon>
        <taxon>Actinomycetes</taxon>
        <taxon>Micromonosporales</taxon>
        <taxon>Micromonosporaceae</taxon>
        <taxon>Micromonospora</taxon>
    </lineage>
</organism>
<gene>
    <name evidence="2" type="ORF">CSH63_01405</name>
</gene>
<accession>A0A386WEJ3</accession>
<evidence type="ECO:0000313" key="2">
    <source>
        <dbReference type="EMBL" id="AYF26138.1"/>
    </source>
</evidence>
<sequence length="64" mass="7540">MTVTARELVDELWSVEDVATFLRVPVETLYRWRKVKYGPPAARIGRHLRYDPAEVRAWVRSRVA</sequence>
<name>A0A386WEJ3_9ACTN</name>
<feature type="domain" description="Helix-turn-helix" evidence="1">
    <location>
        <begin position="14"/>
        <end position="62"/>
    </location>
</feature>
<proteinExistence type="predicted"/>
<dbReference type="Pfam" id="PF12728">
    <property type="entry name" value="HTH_17"/>
    <property type="match status" value="1"/>
</dbReference>
<dbReference type="InterPro" id="IPR009061">
    <property type="entry name" value="DNA-bd_dom_put_sf"/>
</dbReference>
<dbReference type="KEGG" id="mtua:CSH63_01405"/>
<evidence type="ECO:0000259" key="1">
    <source>
        <dbReference type="Pfam" id="PF12728"/>
    </source>
</evidence>
<dbReference type="InterPro" id="IPR041657">
    <property type="entry name" value="HTH_17"/>
</dbReference>